<keyword evidence="3" id="KW-1185">Reference proteome</keyword>
<evidence type="ECO:0000256" key="1">
    <source>
        <dbReference type="SAM" id="MobiDB-lite"/>
    </source>
</evidence>
<proteinExistence type="predicted"/>
<organism evidence="2 3">
    <name type="scientific">Colletotrichum karsti</name>
    <dbReference type="NCBI Taxonomy" id="1095194"/>
    <lineage>
        <taxon>Eukaryota</taxon>
        <taxon>Fungi</taxon>
        <taxon>Dikarya</taxon>
        <taxon>Ascomycota</taxon>
        <taxon>Pezizomycotina</taxon>
        <taxon>Sordariomycetes</taxon>
        <taxon>Hypocreomycetidae</taxon>
        <taxon>Glomerellales</taxon>
        <taxon>Glomerellaceae</taxon>
        <taxon>Colletotrichum</taxon>
        <taxon>Colletotrichum boninense species complex</taxon>
    </lineage>
</organism>
<gene>
    <name evidence="2" type="ORF">CkaCkLH20_05045</name>
</gene>
<feature type="region of interest" description="Disordered" evidence="1">
    <location>
        <begin position="11"/>
        <end position="32"/>
    </location>
</feature>
<dbReference type="OrthoDB" id="4793569at2759"/>
<dbReference type="EMBL" id="JAATWM020000014">
    <property type="protein sequence ID" value="KAF9877345.1"/>
    <property type="molecule type" value="Genomic_DNA"/>
</dbReference>
<dbReference type="AlphaFoldDB" id="A0A9P6IER6"/>
<reference evidence="2" key="1">
    <citation type="submission" date="2020-03" db="EMBL/GenBank/DDBJ databases">
        <authorList>
            <person name="He L."/>
        </authorList>
    </citation>
    <scope>NUCLEOTIDE SEQUENCE</scope>
    <source>
        <strain evidence="2">CkLH20</strain>
    </source>
</reference>
<evidence type="ECO:0000313" key="2">
    <source>
        <dbReference type="EMBL" id="KAF9877345.1"/>
    </source>
</evidence>
<protein>
    <submittedName>
        <fullName evidence="2">Uncharacterized protein</fullName>
    </submittedName>
</protein>
<dbReference type="GeneID" id="62160838"/>
<name>A0A9P6IER6_9PEZI</name>
<comment type="caution">
    <text evidence="2">The sequence shown here is derived from an EMBL/GenBank/DDBJ whole genome shotgun (WGS) entry which is preliminary data.</text>
</comment>
<reference evidence="2" key="2">
    <citation type="submission" date="2020-11" db="EMBL/GenBank/DDBJ databases">
        <title>Whole genome sequencing of Colletotrichum sp.</title>
        <authorList>
            <person name="Li H."/>
        </authorList>
    </citation>
    <scope>NUCLEOTIDE SEQUENCE</scope>
    <source>
        <strain evidence="2">CkLH20</strain>
    </source>
</reference>
<evidence type="ECO:0000313" key="3">
    <source>
        <dbReference type="Proteomes" id="UP000781932"/>
    </source>
</evidence>
<sequence length="131" mass="14548">MSFASEVVEIGSDDAEQSHEHPDTSSHDHALALHDSNPWGLSWLRESFLQTTNNAERIAVGSPRFGVGILGLRLLEHYINVLPSMRSATDAVPVFDHSAAAMIPRFLGWRPKVATWPLSRQEAMKNRSFAV</sequence>
<feature type="compositionally biased region" description="Basic and acidic residues" evidence="1">
    <location>
        <begin position="16"/>
        <end position="32"/>
    </location>
</feature>
<accession>A0A9P6IER6</accession>
<dbReference type="Proteomes" id="UP000781932">
    <property type="component" value="Unassembled WGS sequence"/>
</dbReference>
<dbReference type="RefSeq" id="XP_038746806.1">
    <property type="nucleotide sequence ID" value="XM_038887764.1"/>
</dbReference>